<evidence type="ECO:0000256" key="2">
    <source>
        <dbReference type="ARBA" id="ARBA00007400"/>
    </source>
</evidence>
<comment type="caution">
    <text evidence="9">The sequence shown here is derived from an EMBL/GenBank/DDBJ whole genome shotgun (WGS) entry which is preliminary data.</text>
</comment>
<dbReference type="PANTHER" id="PTHR40074:SF2">
    <property type="entry name" value="O-ACETYLTRANSFERASE WECH"/>
    <property type="match status" value="1"/>
</dbReference>
<feature type="transmembrane region" description="Helical" evidence="7">
    <location>
        <begin position="100"/>
        <end position="121"/>
    </location>
</feature>
<dbReference type="PANTHER" id="PTHR40074">
    <property type="entry name" value="O-ACETYLTRANSFERASE WECH"/>
    <property type="match status" value="1"/>
</dbReference>
<keyword evidence="5 7" id="KW-1133">Transmembrane helix</keyword>
<dbReference type="GO" id="GO:0016746">
    <property type="term" value="F:acyltransferase activity"/>
    <property type="evidence" value="ECO:0007669"/>
    <property type="project" value="UniProtKB-KW"/>
</dbReference>
<feature type="transmembrane region" description="Helical" evidence="7">
    <location>
        <begin position="64"/>
        <end position="88"/>
    </location>
</feature>
<feature type="domain" description="Acyltransferase 3" evidence="8">
    <location>
        <begin position="14"/>
        <end position="336"/>
    </location>
</feature>
<evidence type="ECO:0000256" key="6">
    <source>
        <dbReference type="ARBA" id="ARBA00023136"/>
    </source>
</evidence>
<dbReference type="Proteomes" id="UP001176468">
    <property type="component" value="Unassembled WGS sequence"/>
</dbReference>
<keyword evidence="10" id="KW-1185">Reference proteome</keyword>
<evidence type="ECO:0000256" key="3">
    <source>
        <dbReference type="ARBA" id="ARBA00022475"/>
    </source>
</evidence>
<comment type="subcellular location">
    <subcellularLocation>
        <location evidence="1">Cell membrane</location>
        <topology evidence="1">Multi-pass membrane protein</topology>
    </subcellularLocation>
</comment>
<evidence type="ECO:0000313" key="10">
    <source>
        <dbReference type="Proteomes" id="UP001176468"/>
    </source>
</evidence>
<proteinExistence type="inferred from homology"/>
<keyword evidence="3" id="KW-1003">Cell membrane</keyword>
<comment type="similarity">
    <text evidence="2">Belongs to the acyltransferase 3 family.</text>
</comment>
<organism evidence="9 10">
    <name type="scientific">Sphingomonas immobilis</name>
    <dbReference type="NCBI Taxonomy" id="3063997"/>
    <lineage>
        <taxon>Bacteria</taxon>
        <taxon>Pseudomonadati</taxon>
        <taxon>Pseudomonadota</taxon>
        <taxon>Alphaproteobacteria</taxon>
        <taxon>Sphingomonadales</taxon>
        <taxon>Sphingomonadaceae</taxon>
        <taxon>Sphingomonas</taxon>
    </lineage>
</organism>
<feature type="transmembrane region" description="Helical" evidence="7">
    <location>
        <begin position="253"/>
        <end position="271"/>
    </location>
</feature>
<gene>
    <name evidence="9" type="ORF">Q5H94_01250</name>
</gene>
<dbReference type="EMBL" id="JAUQSZ010000001">
    <property type="protein sequence ID" value="MDO7840940.1"/>
    <property type="molecule type" value="Genomic_DNA"/>
</dbReference>
<keyword evidence="9" id="KW-0012">Acyltransferase</keyword>
<keyword evidence="4 7" id="KW-0812">Transmembrane</keyword>
<feature type="transmembrane region" description="Helical" evidence="7">
    <location>
        <begin position="319"/>
        <end position="343"/>
    </location>
</feature>
<protein>
    <submittedName>
        <fullName evidence="9">Acyltransferase</fullName>
        <ecNumber evidence="9">2.3.1.-</ecNumber>
    </submittedName>
</protein>
<evidence type="ECO:0000256" key="1">
    <source>
        <dbReference type="ARBA" id="ARBA00004651"/>
    </source>
</evidence>
<evidence type="ECO:0000313" key="9">
    <source>
        <dbReference type="EMBL" id="MDO7840940.1"/>
    </source>
</evidence>
<feature type="transmembrane region" description="Helical" evidence="7">
    <location>
        <begin position="133"/>
        <end position="151"/>
    </location>
</feature>
<feature type="transmembrane region" description="Helical" evidence="7">
    <location>
        <begin position="163"/>
        <end position="184"/>
    </location>
</feature>
<dbReference type="EC" id="2.3.1.-" evidence="9"/>
<evidence type="ECO:0000256" key="5">
    <source>
        <dbReference type="ARBA" id="ARBA00022989"/>
    </source>
</evidence>
<feature type="transmembrane region" description="Helical" evidence="7">
    <location>
        <begin position="283"/>
        <end position="299"/>
    </location>
</feature>
<keyword evidence="9" id="KW-0808">Transferase</keyword>
<evidence type="ECO:0000259" key="8">
    <source>
        <dbReference type="Pfam" id="PF01757"/>
    </source>
</evidence>
<dbReference type="InterPro" id="IPR002656">
    <property type="entry name" value="Acyl_transf_3_dom"/>
</dbReference>
<feature type="transmembrane region" description="Helical" evidence="7">
    <location>
        <begin position="196"/>
        <end position="218"/>
    </location>
</feature>
<feature type="transmembrane region" description="Helical" evidence="7">
    <location>
        <begin position="21"/>
        <end position="44"/>
    </location>
</feature>
<accession>A0ABT8ZTQ2</accession>
<sequence>MTGGRLSDVDSKRLSIVRFPLILLVLYIHSFIAPVNFAGGSVQLQIPFGLTLLCEALSNGIARVAVPLFFLMSGYLFFIGFDGSVAAYGRKLRARVGTLLVPYLLWNVLIASLYIVGQSLPQTAPLFSGSAKILGGGALATLDAVFGFTHFPIAYPFWFIRDLMVLAILALPLHLILTRTSWLLPALLVPCWVASWWFLPLPAIEATTWFTIGAALALRGRSLFAWEERMTLFAPLYLVLLIADIVMRLRYDWWWLHQPAIALGVATALCLPRYVMRARRMSAALLTLSGASFFVFAAQEPLMTLVRKLLYSVLSPTPGVVTAVYMLEPLAIAALLVAVYFTLRRLLPRFTATISGNRGA</sequence>
<feature type="transmembrane region" description="Helical" evidence="7">
    <location>
        <begin position="230"/>
        <end position="247"/>
    </location>
</feature>
<keyword evidence="6 7" id="KW-0472">Membrane</keyword>
<dbReference type="Pfam" id="PF01757">
    <property type="entry name" value="Acyl_transf_3"/>
    <property type="match status" value="1"/>
</dbReference>
<name>A0ABT8ZTQ2_9SPHN</name>
<evidence type="ECO:0000256" key="4">
    <source>
        <dbReference type="ARBA" id="ARBA00022692"/>
    </source>
</evidence>
<evidence type="ECO:0000256" key="7">
    <source>
        <dbReference type="SAM" id="Phobius"/>
    </source>
</evidence>
<reference evidence="9" key="1">
    <citation type="submission" date="2023-07" db="EMBL/GenBank/DDBJ databases">
        <authorList>
            <person name="Kim M.K."/>
        </authorList>
    </citation>
    <scope>NUCLEOTIDE SEQUENCE</scope>
    <source>
        <strain evidence="9">CA1-15</strain>
    </source>
</reference>